<dbReference type="CDD" id="cd03250">
    <property type="entry name" value="ABCC_MRP_domain1"/>
    <property type="match status" value="1"/>
</dbReference>
<evidence type="ECO:0000256" key="5">
    <source>
        <dbReference type="ARBA" id="ARBA00022741"/>
    </source>
</evidence>
<dbReference type="InterPro" id="IPR050173">
    <property type="entry name" value="ABC_transporter_C-like"/>
</dbReference>
<feature type="transmembrane region" description="Helical" evidence="9">
    <location>
        <begin position="484"/>
        <end position="508"/>
    </location>
</feature>
<dbReference type="Pfam" id="PF00005">
    <property type="entry name" value="ABC_tran"/>
    <property type="match status" value="2"/>
</dbReference>
<evidence type="ECO:0000256" key="8">
    <source>
        <dbReference type="ARBA" id="ARBA00023136"/>
    </source>
</evidence>
<dbReference type="InterPro" id="IPR003593">
    <property type="entry name" value="AAA+_ATPase"/>
</dbReference>
<evidence type="ECO:0000256" key="3">
    <source>
        <dbReference type="ARBA" id="ARBA00022448"/>
    </source>
</evidence>
<dbReference type="SMART" id="SM00382">
    <property type="entry name" value="AAA"/>
    <property type="match status" value="2"/>
</dbReference>
<evidence type="ECO:0000256" key="9">
    <source>
        <dbReference type="SAM" id="Phobius"/>
    </source>
</evidence>
<keyword evidence="6" id="KW-0067">ATP-binding</keyword>
<dbReference type="InterPro" id="IPR027417">
    <property type="entry name" value="P-loop_NTPase"/>
</dbReference>
<comment type="similarity">
    <text evidence="2">Belongs to the ABC transporter superfamily. ABCC family. Conjugate transporter (TC 3.A.1.208) subfamily.</text>
</comment>
<feature type="transmembrane region" description="Helical" evidence="9">
    <location>
        <begin position="734"/>
        <end position="767"/>
    </location>
</feature>
<dbReference type="InterPro" id="IPR011527">
    <property type="entry name" value="ABC1_TM_dom"/>
</dbReference>
<sequence>MTSVFRHKTALKTDERVRLMDEIISGVRVIKMYAWEKPFSELIKVARKFDTFSENPGYGILEPRRSAGPCLGIDVLESYDCLENVLTGKPHGKRLLGRPRRSWQGNIKMGLNEPGCNEVECVELSQDRDRAEIKNIKMTSYLRGIYMSFTLFTNRVALYSVLVAIVLMGGTLTADKVFVYASFFSVLGITMAGFFNRGVAELAETLVSIERLQDFMIKEEIIPVPPDKMPAIENQNDEKKVAILKDLSAKWDGKANENTINEINIQVGHGKLIAIIGQVGTGKTSLLQAILGELPKASGSCVVNGKISYACQEPWVFGSTIRQNIVFGSTFNKTRYEEVLRVCALLPDLEQFPQRDLTLVGERGSSLSGGQKARVNLARAVYNDADVYLLDDPLSAVDTHVGKHLFDECIKSYLKHKTRILVTHQLQYLTDVDSIVLLLNGRSKKNQPVEEEAISDDTIYLESYSKGESQSSTYMEYFKSGTNYFFIFLMAALFLLAQGAASLADYWASFWTIQEEMRNYYRSMDVNIVTLSKENMTAYQIDMSNSRSLVAMLDLHSTEFCLYMYTGIILILSVLAGLRSYMFYKICVRCSERLHNNMFNSVIRTTMRFFDLNPSGRILNRFSKDIGCADELLTKSMMDAAQYMLTIAGSIVLAVVVNYLLIVLIIILGILLWFIRKVYLKTSINIKRLEGITKSPVFTHLNATLQGISTIRAYGAQSILKDEFDKHQDLHTSAYYMFITTSSAFGFSLDSLCFIYISLVTFSFLFLKEAMGGSVGLAITQSLLLIFFLQWGLRQTTEVANNMMSVERILEYKDLEEEPLLESTPDKTPSPEWPKEGRIMFQNTSLKYVETNPPVLKDLNISIQPREKVGIVGRTGAGKSSLIAALFRLARVEGTIRIDGIDTKDIGLQDLRSRISIIPQDPVLFSGTLRNNMDPFHEFTDCMLWSALEDVELKKYCVSSNGLDMKVTKGGGNFSVGQRQLICLARAILR</sequence>
<evidence type="ECO:0000256" key="1">
    <source>
        <dbReference type="ARBA" id="ARBA00004141"/>
    </source>
</evidence>
<keyword evidence="3" id="KW-0813">Transport</keyword>
<dbReference type="PANTHER" id="PTHR24223:SF456">
    <property type="entry name" value="MULTIDRUG RESISTANCE-ASSOCIATED PROTEIN LETHAL(2)03659"/>
    <property type="match status" value="1"/>
</dbReference>
<dbReference type="PROSITE" id="PS00211">
    <property type="entry name" value="ABC_TRANSPORTER_1"/>
    <property type="match status" value="1"/>
</dbReference>
<evidence type="ECO:0000256" key="7">
    <source>
        <dbReference type="ARBA" id="ARBA00022989"/>
    </source>
</evidence>
<evidence type="ECO:0000256" key="4">
    <source>
        <dbReference type="ARBA" id="ARBA00022692"/>
    </source>
</evidence>
<feature type="domain" description="ABC transmembrane type-1" evidence="11">
    <location>
        <begin position="562"/>
        <end position="805"/>
    </location>
</feature>
<reference evidence="12" key="1">
    <citation type="submission" date="2021-03" db="EMBL/GenBank/DDBJ databases">
        <authorList>
            <person name="Tran Van P."/>
        </authorList>
    </citation>
    <scope>NUCLEOTIDE SEQUENCE</scope>
</reference>
<name>A0ABN7NT18_TIMPD</name>
<dbReference type="Proteomes" id="UP001153148">
    <property type="component" value="Unassembled WGS sequence"/>
</dbReference>
<feature type="transmembrane region" description="Helical" evidence="9">
    <location>
        <begin position="562"/>
        <end position="584"/>
    </location>
</feature>
<dbReference type="PROSITE" id="PS50893">
    <property type="entry name" value="ABC_TRANSPORTER_2"/>
    <property type="match status" value="1"/>
</dbReference>
<keyword evidence="8 9" id="KW-0472">Membrane</keyword>
<dbReference type="PROSITE" id="PS50929">
    <property type="entry name" value="ABC_TM1F"/>
    <property type="match status" value="1"/>
</dbReference>
<accession>A0ABN7NT18</accession>
<dbReference type="InterPro" id="IPR003439">
    <property type="entry name" value="ABC_transporter-like_ATP-bd"/>
</dbReference>
<evidence type="ECO:0000313" key="13">
    <source>
        <dbReference type="Proteomes" id="UP001153148"/>
    </source>
</evidence>
<evidence type="ECO:0000259" key="10">
    <source>
        <dbReference type="PROSITE" id="PS50893"/>
    </source>
</evidence>
<comment type="subcellular location">
    <subcellularLocation>
        <location evidence="1">Membrane</location>
        <topology evidence="1">Multi-pass membrane protein</topology>
    </subcellularLocation>
</comment>
<proteinExistence type="inferred from homology"/>
<dbReference type="SUPFAM" id="SSF90123">
    <property type="entry name" value="ABC transporter transmembrane region"/>
    <property type="match status" value="1"/>
</dbReference>
<evidence type="ECO:0000259" key="11">
    <source>
        <dbReference type="PROSITE" id="PS50929"/>
    </source>
</evidence>
<organism evidence="12 13">
    <name type="scientific">Timema podura</name>
    <name type="common">Walking stick</name>
    <dbReference type="NCBI Taxonomy" id="61482"/>
    <lineage>
        <taxon>Eukaryota</taxon>
        <taxon>Metazoa</taxon>
        <taxon>Ecdysozoa</taxon>
        <taxon>Arthropoda</taxon>
        <taxon>Hexapoda</taxon>
        <taxon>Insecta</taxon>
        <taxon>Pterygota</taxon>
        <taxon>Neoptera</taxon>
        <taxon>Polyneoptera</taxon>
        <taxon>Phasmatodea</taxon>
        <taxon>Timematodea</taxon>
        <taxon>Timematoidea</taxon>
        <taxon>Timematidae</taxon>
        <taxon>Timema</taxon>
    </lineage>
</organism>
<feature type="transmembrane region" description="Helical" evidence="9">
    <location>
        <begin position="177"/>
        <end position="195"/>
    </location>
</feature>
<comment type="caution">
    <text evidence="12">The sequence shown here is derived from an EMBL/GenBank/DDBJ whole genome shotgun (WGS) entry which is preliminary data.</text>
</comment>
<dbReference type="Pfam" id="PF00664">
    <property type="entry name" value="ABC_membrane"/>
    <property type="match status" value="1"/>
</dbReference>
<gene>
    <name evidence="12" type="ORF">TPAB3V08_LOCUS4678</name>
</gene>
<feature type="transmembrane region" description="Helical" evidence="9">
    <location>
        <begin position="144"/>
        <end position="171"/>
    </location>
</feature>
<protein>
    <recommendedName>
        <fullName evidence="14">Multidrug resistance-associated protein lethal(2)03659</fullName>
    </recommendedName>
</protein>
<keyword evidence="5" id="KW-0547">Nucleotide-binding</keyword>
<keyword evidence="13" id="KW-1185">Reference proteome</keyword>
<feature type="domain" description="ABC transporter" evidence="10">
    <location>
        <begin position="242"/>
        <end position="465"/>
    </location>
</feature>
<evidence type="ECO:0000256" key="6">
    <source>
        <dbReference type="ARBA" id="ARBA00022840"/>
    </source>
</evidence>
<keyword evidence="4 9" id="KW-0812">Transmembrane</keyword>
<dbReference type="Gene3D" id="3.40.50.300">
    <property type="entry name" value="P-loop containing nucleotide triphosphate hydrolases"/>
    <property type="match status" value="2"/>
</dbReference>
<feature type="transmembrane region" description="Helical" evidence="9">
    <location>
        <begin position="774"/>
        <end position="793"/>
    </location>
</feature>
<keyword evidence="7 9" id="KW-1133">Transmembrane helix</keyword>
<dbReference type="SUPFAM" id="SSF52540">
    <property type="entry name" value="P-loop containing nucleoside triphosphate hydrolases"/>
    <property type="match status" value="2"/>
</dbReference>
<dbReference type="InterPro" id="IPR036640">
    <property type="entry name" value="ABC1_TM_sf"/>
</dbReference>
<evidence type="ECO:0008006" key="14">
    <source>
        <dbReference type="Google" id="ProtNLM"/>
    </source>
</evidence>
<dbReference type="Gene3D" id="1.20.1560.10">
    <property type="entry name" value="ABC transporter type 1, transmembrane domain"/>
    <property type="match status" value="3"/>
</dbReference>
<dbReference type="InterPro" id="IPR017871">
    <property type="entry name" value="ABC_transporter-like_CS"/>
</dbReference>
<feature type="transmembrane region" description="Helical" evidence="9">
    <location>
        <begin position="643"/>
        <end position="675"/>
    </location>
</feature>
<evidence type="ECO:0000256" key="2">
    <source>
        <dbReference type="ARBA" id="ARBA00009726"/>
    </source>
</evidence>
<evidence type="ECO:0000313" key="12">
    <source>
        <dbReference type="EMBL" id="CAG2057701.1"/>
    </source>
</evidence>
<dbReference type="PANTHER" id="PTHR24223">
    <property type="entry name" value="ATP-BINDING CASSETTE SUB-FAMILY C"/>
    <property type="match status" value="1"/>
</dbReference>
<dbReference type="EMBL" id="CAJPIN010005871">
    <property type="protein sequence ID" value="CAG2057701.1"/>
    <property type="molecule type" value="Genomic_DNA"/>
</dbReference>